<dbReference type="GO" id="GO:0055085">
    <property type="term" value="P:transmembrane transport"/>
    <property type="evidence" value="ECO:0007669"/>
    <property type="project" value="InterPro"/>
</dbReference>
<gene>
    <name evidence="9" type="ORF">HNR59_000046</name>
</gene>
<comment type="caution">
    <text evidence="9">The sequence shown here is derived from an EMBL/GenBank/DDBJ whole genome shotgun (WGS) entry which is preliminary data.</text>
</comment>
<keyword evidence="3" id="KW-1003">Cell membrane</keyword>
<dbReference type="InterPro" id="IPR035906">
    <property type="entry name" value="MetI-like_sf"/>
</dbReference>
<dbReference type="EMBL" id="JACHEU010000001">
    <property type="protein sequence ID" value="MBB6010701.1"/>
    <property type="molecule type" value="Genomic_DNA"/>
</dbReference>
<dbReference type="Pfam" id="PF00528">
    <property type="entry name" value="BPD_transp_1"/>
    <property type="match status" value="1"/>
</dbReference>
<reference evidence="9 10" key="1">
    <citation type="submission" date="2020-08" db="EMBL/GenBank/DDBJ databases">
        <title>Genomic Encyclopedia of Type Strains, Phase IV (KMG-IV): sequencing the most valuable type-strain genomes for metagenomic binning, comparative biology and taxonomic classification.</title>
        <authorList>
            <person name="Goeker M."/>
        </authorList>
    </citation>
    <scope>NUCLEOTIDE SEQUENCE [LARGE SCALE GENOMIC DNA]</scope>
    <source>
        <strain evidence="9 10">DSM 11099</strain>
    </source>
</reference>
<dbReference type="PROSITE" id="PS50928">
    <property type="entry name" value="ABC_TM1"/>
    <property type="match status" value="1"/>
</dbReference>
<dbReference type="PANTHER" id="PTHR43386">
    <property type="entry name" value="OLIGOPEPTIDE TRANSPORT SYSTEM PERMEASE PROTEIN APPC"/>
    <property type="match status" value="1"/>
</dbReference>
<dbReference type="InterPro" id="IPR050366">
    <property type="entry name" value="BP-dependent_transpt_permease"/>
</dbReference>
<feature type="transmembrane region" description="Helical" evidence="7">
    <location>
        <begin position="98"/>
        <end position="124"/>
    </location>
</feature>
<accession>A0A7W9RY96</accession>
<dbReference type="PANTHER" id="PTHR43386:SF26">
    <property type="entry name" value="ABC TRANSPORTER PERMEASE PROTEIN"/>
    <property type="match status" value="1"/>
</dbReference>
<feature type="transmembrane region" description="Helical" evidence="7">
    <location>
        <begin position="226"/>
        <end position="248"/>
    </location>
</feature>
<evidence type="ECO:0000256" key="1">
    <source>
        <dbReference type="ARBA" id="ARBA00004651"/>
    </source>
</evidence>
<dbReference type="CDD" id="cd06261">
    <property type="entry name" value="TM_PBP2"/>
    <property type="match status" value="1"/>
</dbReference>
<name>A0A7W9RY96_9HYPH</name>
<feature type="transmembrane region" description="Helical" evidence="7">
    <location>
        <begin position="136"/>
        <end position="155"/>
    </location>
</feature>
<evidence type="ECO:0000256" key="4">
    <source>
        <dbReference type="ARBA" id="ARBA00022692"/>
    </source>
</evidence>
<evidence type="ECO:0000313" key="9">
    <source>
        <dbReference type="EMBL" id="MBB6010701.1"/>
    </source>
</evidence>
<protein>
    <submittedName>
        <fullName evidence="9">Peptide/nickel transport system permease protein</fullName>
    </submittedName>
</protein>
<dbReference type="Proteomes" id="UP000533306">
    <property type="component" value="Unassembled WGS sequence"/>
</dbReference>
<feature type="domain" description="ABC transmembrane type-1" evidence="8">
    <location>
        <begin position="96"/>
        <end position="296"/>
    </location>
</feature>
<dbReference type="AlphaFoldDB" id="A0A7W9RY96"/>
<sequence length="308" mass="32881">MTALTTRLARFARSDIGYSYLRSPGALLATLVLIVIVVAGFGAPLWAPQNILDPANLDLMAANTPPWSVNEFTGQLFVAGTDDQGRDVLSATLYGTRVSLLVGLAAVALSMTLGVTLGLVSGYFGGRVDTVIMRIADVQLSIPALLIALLIFGLTRSLLPPGARDTMAVYVLILAIGFSGWVSYARTVRGAVMVEKQREYVQAALMMGLPTRIVLVRHILPNVRRPIMVIATISLALAIITEATLSYLGAGLPATQPSLGTLIRSGQDFLFAGEWWILLFPAVTLLALALAINVLGDWLRDALNPRGV</sequence>
<keyword evidence="4 7" id="KW-0812">Transmembrane</keyword>
<dbReference type="InterPro" id="IPR000515">
    <property type="entry name" value="MetI-like"/>
</dbReference>
<proteinExistence type="inferred from homology"/>
<evidence type="ECO:0000256" key="2">
    <source>
        <dbReference type="ARBA" id="ARBA00022448"/>
    </source>
</evidence>
<dbReference type="SUPFAM" id="SSF161098">
    <property type="entry name" value="MetI-like"/>
    <property type="match status" value="1"/>
</dbReference>
<keyword evidence="6 7" id="KW-0472">Membrane</keyword>
<feature type="transmembrane region" description="Helical" evidence="7">
    <location>
        <begin position="269"/>
        <end position="295"/>
    </location>
</feature>
<dbReference type="RefSeq" id="WP_183824300.1">
    <property type="nucleotide sequence ID" value="NZ_JACHEU010000001.1"/>
</dbReference>
<evidence type="ECO:0000259" key="8">
    <source>
        <dbReference type="PROSITE" id="PS50928"/>
    </source>
</evidence>
<organism evidence="9 10">
    <name type="scientific">Aquamicrobium lusatiense</name>
    <dbReference type="NCBI Taxonomy" id="89772"/>
    <lineage>
        <taxon>Bacteria</taxon>
        <taxon>Pseudomonadati</taxon>
        <taxon>Pseudomonadota</taxon>
        <taxon>Alphaproteobacteria</taxon>
        <taxon>Hyphomicrobiales</taxon>
        <taxon>Phyllobacteriaceae</taxon>
        <taxon>Aquamicrobium</taxon>
    </lineage>
</organism>
<keyword evidence="2 7" id="KW-0813">Transport</keyword>
<keyword evidence="5 7" id="KW-1133">Transmembrane helix</keyword>
<feature type="transmembrane region" description="Helical" evidence="7">
    <location>
        <begin position="167"/>
        <end position="188"/>
    </location>
</feature>
<dbReference type="Gene3D" id="1.10.3720.10">
    <property type="entry name" value="MetI-like"/>
    <property type="match status" value="1"/>
</dbReference>
<dbReference type="GO" id="GO:0005886">
    <property type="term" value="C:plasma membrane"/>
    <property type="evidence" value="ECO:0007669"/>
    <property type="project" value="UniProtKB-SubCell"/>
</dbReference>
<keyword evidence="10" id="KW-1185">Reference proteome</keyword>
<evidence type="ECO:0000256" key="6">
    <source>
        <dbReference type="ARBA" id="ARBA00023136"/>
    </source>
</evidence>
<evidence type="ECO:0000256" key="7">
    <source>
        <dbReference type="RuleBase" id="RU363032"/>
    </source>
</evidence>
<comment type="subcellular location">
    <subcellularLocation>
        <location evidence="1 7">Cell membrane</location>
        <topology evidence="1 7">Multi-pass membrane protein</topology>
    </subcellularLocation>
</comment>
<comment type="similarity">
    <text evidence="7">Belongs to the binding-protein-dependent transport system permease family.</text>
</comment>
<evidence type="ECO:0000256" key="5">
    <source>
        <dbReference type="ARBA" id="ARBA00022989"/>
    </source>
</evidence>
<evidence type="ECO:0000313" key="10">
    <source>
        <dbReference type="Proteomes" id="UP000533306"/>
    </source>
</evidence>
<feature type="transmembrane region" description="Helical" evidence="7">
    <location>
        <begin position="26"/>
        <end position="47"/>
    </location>
</feature>
<evidence type="ECO:0000256" key="3">
    <source>
        <dbReference type="ARBA" id="ARBA00022475"/>
    </source>
</evidence>